<keyword evidence="4" id="KW-1185">Reference proteome</keyword>
<accession>D2V5A4</accession>
<evidence type="ECO:0000259" key="2">
    <source>
        <dbReference type="PROSITE" id="PS51468"/>
    </source>
</evidence>
<dbReference type="InParanoid" id="D2V5A4"/>
<feature type="domain" description="VIT" evidence="2">
    <location>
        <begin position="1"/>
        <end position="95"/>
    </location>
</feature>
<dbReference type="EMBL" id="GG738852">
    <property type="protein sequence ID" value="EFC48241.1"/>
    <property type="molecule type" value="Genomic_DNA"/>
</dbReference>
<protein>
    <submittedName>
        <fullName evidence="3">Predicted protein</fullName>
    </submittedName>
</protein>
<dbReference type="SUPFAM" id="SSF48452">
    <property type="entry name" value="TPR-like"/>
    <property type="match status" value="1"/>
</dbReference>
<evidence type="ECO:0000313" key="3">
    <source>
        <dbReference type="EMBL" id="EFC48241.1"/>
    </source>
</evidence>
<dbReference type="InterPro" id="IPR011990">
    <property type="entry name" value="TPR-like_helical_dom_sf"/>
</dbReference>
<evidence type="ECO:0000256" key="1">
    <source>
        <dbReference type="SAM" id="MobiDB-lite"/>
    </source>
</evidence>
<dbReference type="OrthoDB" id="441278at2759"/>
<dbReference type="InterPro" id="IPR013694">
    <property type="entry name" value="VIT"/>
</dbReference>
<dbReference type="GeneID" id="8861477"/>
<dbReference type="VEuPathDB" id="AmoebaDB:NAEGRDRAFT_46823"/>
<dbReference type="Pfam" id="PF08487">
    <property type="entry name" value="VIT"/>
    <property type="match status" value="1"/>
</dbReference>
<reference evidence="3 4" key="1">
    <citation type="journal article" date="2010" name="Cell">
        <title>The genome of Naegleria gruberi illuminates early eukaryotic versatility.</title>
        <authorList>
            <person name="Fritz-Laylin L.K."/>
            <person name="Prochnik S.E."/>
            <person name="Ginger M.L."/>
            <person name="Dacks J.B."/>
            <person name="Carpenter M.L."/>
            <person name="Field M.C."/>
            <person name="Kuo A."/>
            <person name="Paredez A."/>
            <person name="Chapman J."/>
            <person name="Pham J."/>
            <person name="Shu S."/>
            <person name="Neupane R."/>
            <person name="Cipriano M."/>
            <person name="Mancuso J."/>
            <person name="Tu H."/>
            <person name="Salamov A."/>
            <person name="Lindquist E."/>
            <person name="Shapiro H."/>
            <person name="Lucas S."/>
            <person name="Grigoriev I.V."/>
            <person name="Cande W.Z."/>
            <person name="Fulton C."/>
            <person name="Rokhsar D.S."/>
            <person name="Dawson S.C."/>
        </authorList>
    </citation>
    <scope>NUCLEOTIDE SEQUENCE [LARGE SCALE GENOMIC DNA]</scope>
    <source>
        <strain evidence="3 4">NEG-M</strain>
    </source>
</reference>
<dbReference type="Gene3D" id="1.25.40.10">
    <property type="entry name" value="Tetratricopeptide repeat domain"/>
    <property type="match status" value="1"/>
</dbReference>
<proteinExistence type="predicted"/>
<feature type="compositionally biased region" description="Basic and acidic residues" evidence="1">
    <location>
        <begin position="583"/>
        <end position="598"/>
    </location>
</feature>
<dbReference type="Proteomes" id="UP000006671">
    <property type="component" value="Unassembled WGS sequence"/>
</dbReference>
<feature type="region of interest" description="Disordered" evidence="1">
    <location>
        <begin position="576"/>
        <end position="623"/>
    </location>
</feature>
<organism evidence="4">
    <name type="scientific">Naegleria gruberi</name>
    <name type="common">Amoeba</name>
    <dbReference type="NCBI Taxonomy" id="5762"/>
    <lineage>
        <taxon>Eukaryota</taxon>
        <taxon>Discoba</taxon>
        <taxon>Heterolobosea</taxon>
        <taxon>Tetramitia</taxon>
        <taxon>Eutetramitia</taxon>
        <taxon>Vahlkampfiidae</taxon>
        <taxon>Naegleria</taxon>
    </lineage>
</organism>
<dbReference type="AlphaFoldDB" id="D2V5A4"/>
<feature type="compositionally biased region" description="Low complexity" evidence="1">
    <location>
        <begin position="609"/>
        <end position="623"/>
    </location>
</feature>
<name>D2V5A4_NAEGR</name>
<dbReference type="RefSeq" id="XP_002680985.1">
    <property type="nucleotide sequence ID" value="XM_002680939.1"/>
</dbReference>
<dbReference type="KEGG" id="ngr:NAEGRDRAFT_46823"/>
<sequence>MTFRNEVSKRDLGGELIMPLPDGASVIGFAMQVDGELIDAVPVEKESSKKIFESEVRSHKQVSIAEKVDNSNCFKTRVYPLVFGQDKTIRVKYQIIMKEIVENGNKLSASAWFPLSYQEFNLLRDANVEFMFNESAIHDFDSSIVMKMENGEKLIKSGSNSNIQRLEKSDLSKSLTGFSIELVRKVKSTDNILLATENDYFMVSLPVSAIPEELKLESIGNKVQIIWDVSLSQSDQHEENVNLLKLILNRLENGPITLSLFSNTIVDQQEFNSKESLLLFIQNSVVYDGASNMKLFGEELICSNVDYCIAFTNGIHNFGLELTPKCTFEKPVFFLNTSAITNSQLLKNIAVKSGGAYLNANETSIEKILEIIGKNQLLFLVADYESCDMEQVYPHEPVGVKEGEVFNLFGKIKNFNNPTVSVGVTFKYGSKIIQTQEINIPTTRVQVSKESAIVPHLWAQEKIQSLSSFSHLFMDEIRKTSQEFSIVTESTSLLVLESVSQYIKYNIVPPESLPKWRESFFESQKRNESSTKKQEKKKLKQFIKKWKLRTDWHRVNFDMATLKRIQSKKKRSLLGRTRFSQTSDDRSYDISDDRRENEIPTSSKRKRITSTTDSSSSPIEGSITITPWTPNATYYEAITTAQDPYIEYLNQRKEYKDSPAFYLDVADYFLTKQGNKTLGVRILSNIVELELENVQLYRIVGYRLDQADELELAELIFEKVKKINSFEPQSFRDLALIKERLGKYEEAMQLFNKVIVGKWDERFSEIELTVALEMNHLLLKDPNLPIVDQSLIYNFDLDIRISMAWDTDMVDLDLHVEEPKPYGEHAYYGHPNTRIKGLVSRDFREGYGPEEYMIKKAQPGDYIATTNYYSNYSQGLTGGTTVLCTFFLNYMRPNEQRYTSTVRISSHKENVQVCKISIE</sequence>
<evidence type="ECO:0000313" key="4">
    <source>
        <dbReference type="Proteomes" id="UP000006671"/>
    </source>
</evidence>
<gene>
    <name evidence="3" type="ORF">NAEGRDRAFT_46823</name>
</gene>
<dbReference type="PROSITE" id="PS51468">
    <property type="entry name" value="VIT"/>
    <property type="match status" value="1"/>
</dbReference>